<dbReference type="Pfam" id="PF25198">
    <property type="entry name" value="Spore_GerAC_N"/>
    <property type="match status" value="1"/>
</dbReference>
<dbReference type="AlphaFoldDB" id="A0A0M0KMW6"/>
<dbReference type="InterPro" id="IPR038501">
    <property type="entry name" value="Spore_GerAC_C_sf"/>
</dbReference>
<evidence type="ECO:0000256" key="2">
    <source>
        <dbReference type="ARBA" id="ARBA00007886"/>
    </source>
</evidence>
<dbReference type="Pfam" id="PF05504">
    <property type="entry name" value="Spore_GerAC"/>
    <property type="match status" value="1"/>
</dbReference>
<dbReference type="NCBIfam" id="TIGR02887">
    <property type="entry name" value="spore_ger_x_C"/>
    <property type="match status" value="1"/>
</dbReference>
<dbReference type="InterPro" id="IPR008844">
    <property type="entry name" value="Spore_GerAC-like"/>
</dbReference>
<dbReference type="Gene3D" id="3.30.300.210">
    <property type="entry name" value="Nutrient germinant receptor protein C, domain 3"/>
    <property type="match status" value="1"/>
</dbReference>
<feature type="domain" description="Spore germination protein N-terminal" evidence="9">
    <location>
        <begin position="15"/>
        <end position="188"/>
    </location>
</feature>
<reference evidence="10" key="1">
    <citation type="submission" date="2015-08" db="EMBL/GenBank/DDBJ databases">
        <title>Complete DNA Sequence of Pseudomonas syringae pv. actinidiae, the Causal Agent of Kiwifruit Canker Disease.</title>
        <authorList>
            <person name="Rikkerink E.H.A."/>
            <person name="Fineran P.C."/>
        </authorList>
    </citation>
    <scope>NUCLEOTIDE SEQUENCE</scope>
    <source>
        <strain evidence="10">DSM 13666</strain>
    </source>
</reference>
<dbReference type="PANTHER" id="PTHR35789:SF1">
    <property type="entry name" value="SPORE GERMINATION PROTEIN B3"/>
    <property type="match status" value="1"/>
</dbReference>
<protein>
    <recommendedName>
        <fullName evidence="11">Spore germination protein KC</fullName>
    </recommendedName>
</protein>
<keyword evidence="3" id="KW-0309">Germination</keyword>
<evidence type="ECO:0000259" key="8">
    <source>
        <dbReference type="Pfam" id="PF05504"/>
    </source>
</evidence>
<dbReference type="Gene3D" id="6.20.190.10">
    <property type="entry name" value="Nutrient germinant receptor protein C, domain 1"/>
    <property type="match status" value="1"/>
</dbReference>
<proteinExistence type="inferred from homology"/>
<evidence type="ECO:0000256" key="5">
    <source>
        <dbReference type="ARBA" id="ARBA00023136"/>
    </source>
</evidence>
<evidence type="ECO:0000256" key="7">
    <source>
        <dbReference type="ARBA" id="ARBA00023288"/>
    </source>
</evidence>
<keyword evidence="7" id="KW-0449">Lipoprotein</keyword>
<dbReference type="PATRIC" id="fig|136160.3.peg.2410"/>
<comment type="subcellular location">
    <subcellularLocation>
        <location evidence="1">Membrane</location>
        <topology evidence="1">Lipid-anchor</topology>
    </subcellularLocation>
</comment>
<evidence type="ECO:0008006" key="11">
    <source>
        <dbReference type="Google" id="ProtNLM"/>
    </source>
</evidence>
<dbReference type="GO" id="GO:0009847">
    <property type="term" value="P:spore germination"/>
    <property type="evidence" value="ECO:0007669"/>
    <property type="project" value="InterPro"/>
</dbReference>
<organism evidence="10">
    <name type="scientific">Halalkalibacterium halodurans</name>
    <name type="common">Bacillus halodurans</name>
    <dbReference type="NCBI Taxonomy" id="86665"/>
    <lineage>
        <taxon>Bacteria</taxon>
        <taxon>Bacillati</taxon>
        <taxon>Bacillota</taxon>
        <taxon>Bacilli</taxon>
        <taxon>Bacillales</taxon>
        <taxon>Bacillaceae</taxon>
        <taxon>Halalkalibacterium (ex Joshi et al. 2022)</taxon>
    </lineage>
</organism>
<evidence type="ECO:0000256" key="1">
    <source>
        <dbReference type="ARBA" id="ARBA00004635"/>
    </source>
</evidence>
<name>A0A0M0KMW6_ALKHA</name>
<keyword evidence="5" id="KW-0472">Membrane</keyword>
<keyword evidence="4" id="KW-0732">Signal</keyword>
<evidence type="ECO:0000259" key="9">
    <source>
        <dbReference type="Pfam" id="PF25198"/>
    </source>
</evidence>
<keyword evidence="6" id="KW-0564">Palmitate</keyword>
<dbReference type="EMBL" id="LILD01000001">
    <property type="protein sequence ID" value="KOO40206.1"/>
    <property type="molecule type" value="Genomic_DNA"/>
</dbReference>
<comment type="similarity">
    <text evidence="2">Belongs to the GerABKC lipoprotein family.</text>
</comment>
<evidence type="ECO:0000256" key="3">
    <source>
        <dbReference type="ARBA" id="ARBA00022544"/>
    </source>
</evidence>
<feature type="domain" description="Spore germination GerAC-like C-terminal" evidence="8">
    <location>
        <begin position="215"/>
        <end position="379"/>
    </location>
</feature>
<dbReference type="GO" id="GO:0016020">
    <property type="term" value="C:membrane"/>
    <property type="evidence" value="ECO:0007669"/>
    <property type="project" value="UniProtKB-SubCell"/>
</dbReference>
<dbReference type="InterPro" id="IPR046953">
    <property type="entry name" value="Spore_GerAC-like_C"/>
</dbReference>
<dbReference type="PANTHER" id="PTHR35789">
    <property type="entry name" value="SPORE GERMINATION PROTEIN B3"/>
    <property type="match status" value="1"/>
</dbReference>
<accession>A0A0M0KMW6</accession>
<gene>
    <name evidence="10" type="ORF">AMD02_10115</name>
</gene>
<sequence length="390" mass="43592">MLIILSLIALTGCWDYRELNELAFVLAMGVDKIPDTGEYRFSFQLVNAQEIAGEAGKKAPVVIYSGKGDTLFEAVREASEKSPRRINFEHVRDFIIGEELAKEGIEDVFELIERDAEPRMTTRVFIARGIDAETMLKTRTTVEMIPANSILGKLKISSHVLGEAYEVQIDDVIRGLLVKGGGPVISGIDHLGDPETGQKRINVDNSDPPAQMHVSGMALFKDAKLVGWVNNEEAKGLSWINHEMQSTIINLDCGKKKDAIAIELLRTRTRKVGEIRNGQPVVKVTIEQIGVVGEALCPIDLSKSEEIRKLERQLEEETSNHVKVMVDKAKELETDVLGFGEAILRADPKTWQQMEKEWDKIFPTIEVEVNVESALRRTGQVSKPYLLEME</sequence>
<evidence type="ECO:0000256" key="6">
    <source>
        <dbReference type="ARBA" id="ARBA00023139"/>
    </source>
</evidence>
<evidence type="ECO:0000256" key="4">
    <source>
        <dbReference type="ARBA" id="ARBA00022729"/>
    </source>
</evidence>
<comment type="caution">
    <text evidence="10">The sequence shown here is derived from an EMBL/GenBank/DDBJ whole genome shotgun (WGS) entry which is preliminary data.</text>
</comment>
<evidence type="ECO:0000313" key="10">
    <source>
        <dbReference type="EMBL" id="KOO40206.1"/>
    </source>
</evidence>
<dbReference type="InterPro" id="IPR057336">
    <property type="entry name" value="GerAC_N"/>
</dbReference>